<dbReference type="RefSeq" id="WP_276305973.1">
    <property type="nucleotide sequence ID" value="NZ_CP119993.1"/>
</dbReference>
<dbReference type="AlphaFoldDB" id="A0ABD6AD04"/>
<proteinExistence type="predicted"/>
<gene>
    <name evidence="2" type="ORF">ACFQPE_15720</name>
</gene>
<dbReference type="Proteomes" id="UP001596547">
    <property type="component" value="Unassembled WGS sequence"/>
</dbReference>
<dbReference type="GeneID" id="79317596"/>
<evidence type="ECO:0000313" key="2">
    <source>
        <dbReference type="EMBL" id="MFC7318231.1"/>
    </source>
</evidence>
<comment type="caution">
    <text evidence="2">The sequence shown here is derived from an EMBL/GenBank/DDBJ whole genome shotgun (WGS) entry which is preliminary data.</text>
</comment>
<protein>
    <submittedName>
        <fullName evidence="2">Uncharacterized protein</fullName>
    </submittedName>
</protein>
<accession>A0ABD6AD04</accession>
<reference evidence="2 3" key="1">
    <citation type="journal article" date="2019" name="Int. J. Syst. Evol. Microbiol.">
        <title>The Global Catalogue of Microorganisms (GCM) 10K type strain sequencing project: providing services to taxonomists for standard genome sequencing and annotation.</title>
        <authorList>
            <consortium name="The Broad Institute Genomics Platform"/>
            <consortium name="The Broad Institute Genome Sequencing Center for Infectious Disease"/>
            <person name="Wu L."/>
            <person name="Ma J."/>
        </authorList>
    </citation>
    <scope>NUCLEOTIDE SEQUENCE [LARGE SCALE GENOMIC DNA]</scope>
    <source>
        <strain evidence="2 3">PSR21</strain>
    </source>
</reference>
<organism evidence="2 3">
    <name type="scientific">Halomarina halobia</name>
    <dbReference type="NCBI Taxonomy" id="3033386"/>
    <lineage>
        <taxon>Archaea</taxon>
        <taxon>Methanobacteriati</taxon>
        <taxon>Methanobacteriota</taxon>
        <taxon>Stenosarchaea group</taxon>
        <taxon>Halobacteria</taxon>
        <taxon>Halobacteriales</taxon>
        <taxon>Natronomonadaceae</taxon>
        <taxon>Halomarina</taxon>
    </lineage>
</organism>
<keyword evidence="3" id="KW-1185">Reference proteome</keyword>
<dbReference type="EMBL" id="JBHTBF010000003">
    <property type="protein sequence ID" value="MFC7318231.1"/>
    <property type="molecule type" value="Genomic_DNA"/>
</dbReference>
<name>A0ABD6AD04_9EURY</name>
<sequence length="41" mass="4426">MFGHTDDGDGNRGGWSTNVEQWSRTPKTVEEFGLLTIGTGA</sequence>
<evidence type="ECO:0000313" key="3">
    <source>
        <dbReference type="Proteomes" id="UP001596547"/>
    </source>
</evidence>
<feature type="region of interest" description="Disordered" evidence="1">
    <location>
        <begin position="1"/>
        <end position="24"/>
    </location>
</feature>
<feature type="compositionally biased region" description="Polar residues" evidence="1">
    <location>
        <begin position="14"/>
        <end position="24"/>
    </location>
</feature>
<evidence type="ECO:0000256" key="1">
    <source>
        <dbReference type="SAM" id="MobiDB-lite"/>
    </source>
</evidence>
<feature type="compositionally biased region" description="Basic and acidic residues" evidence="1">
    <location>
        <begin position="1"/>
        <end position="10"/>
    </location>
</feature>